<dbReference type="PANTHER" id="PTHR10334">
    <property type="entry name" value="CYSTEINE-RICH SECRETORY PROTEIN-RELATED"/>
    <property type="match status" value="1"/>
</dbReference>
<proteinExistence type="predicted"/>
<dbReference type="SMART" id="SM00198">
    <property type="entry name" value="SCP"/>
    <property type="match status" value="1"/>
</dbReference>
<evidence type="ECO:0000259" key="3">
    <source>
        <dbReference type="SMART" id="SM00198"/>
    </source>
</evidence>
<dbReference type="Proteomes" id="UP000694864">
    <property type="component" value="Chromosome 12"/>
</dbReference>
<dbReference type="RefSeq" id="XP_010447501.1">
    <property type="nucleotide sequence ID" value="XM_010449199.1"/>
</dbReference>
<dbReference type="PRINTS" id="PR00838">
    <property type="entry name" value="V5ALLERGEN"/>
</dbReference>
<reference evidence="5" key="2">
    <citation type="submission" date="2025-08" db="UniProtKB">
        <authorList>
            <consortium name="RefSeq"/>
        </authorList>
    </citation>
    <scope>IDENTIFICATION</scope>
    <source>
        <tissue evidence="5">Leaf</tissue>
    </source>
</reference>
<feature type="domain" description="SCP" evidence="3">
    <location>
        <begin position="51"/>
        <end position="183"/>
    </location>
</feature>
<name>A0ABM0UWT1_CAMSA</name>
<reference evidence="4" key="1">
    <citation type="journal article" date="2014" name="Nat. Commun.">
        <title>The emerging biofuel crop Camelina sativa retains a highly undifferentiated hexaploid genome structure.</title>
        <authorList>
            <person name="Kagale S."/>
            <person name="Koh C."/>
            <person name="Nixon J."/>
            <person name="Bollina V."/>
            <person name="Clarke W.E."/>
            <person name="Tuteja R."/>
            <person name="Spillane C."/>
            <person name="Robinson S.J."/>
            <person name="Links M.G."/>
            <person name="Clarke C."/>
            <person name="Higgins E.E."/>
            <person name="Huebert T."/>
            <person name="Sharpe A.G."/>
            <person name="Parkin I.A."/>
        </authorList>
    </citation>
    <scope>NUCLEOTIDE SEQUENCE [LARGE SCALE GENOMIC DNA]</scope>
    <source>
        <strain evidence="4">cv. DH55</strain>
    </source>
</reference>
<accession>A0ABM0UWT1</accession>
<evidence type="ECO:0000313" key="4">
    <source>
        <dbReference type="Proteomes" id="UP000694864"/>
    </source>
</evidence>
<dbReference type="InterPro" id="IPR035940">
    <property type="entry name" value="CAP_sf"/>
</dbReference>
<keyword evidence="2" id="KW-0611">Plant defense</keyword>
<organism evidence="4 5">
    <name type="scientific">Camelina sativa</name>
    <name type="common">False flax</name>
    <name type="synonym">Myagrum sativum</name>
    <dbReference type="NCBI Taxonomy" id="90675"/>
    <lineage>
        <taxon>Eukaryota</taxon>
        <taxon>Viridiplantae</taxon>
        <taxon>Streptophyta</taxon>
        <taxon>Embryophyta</taxon>
        <taxon>Tracheophyta</taxon>
        <taxon>Spermatophyta</taxon>
        <taxon>Magnoliopsida</taxon>
        <taxon>eudicotyledons</taxon>
        <taxon>Gunneridae</taxon>
        <taxon>Pentapetalae</taxon>
        <taxon>rosids</taxon>
        <taxon>malvids</taxon>
        <taxon>Brassicales</taxon>
        <taxon>Brassicaceae</taxon>
        <taxon>Camelineae</taxon>
        <taxon>Camelina</taxon>
    </lineage>
</organism>
<keyword evidence="2" id="KW-0568">Pathogenesis-related protein</keyword>
<dbReference type="SUPFAM" id="SSF55797">
    <property type="entry name" value="PR-1-like"/>
    <property type="match status" value="1"/>
</dbReference>
<dbReference type="PRINTS" id="PR00837">
    <property type="entry name" value="V5TPXLIKE"/>
</dbReference>
<dbReference type="InterPro" id="IPR014044">
    <property type="entry name" value="CAP_dom"/>
</dbReference>
<dbReference type="PROSITE" id="PS01010">
    <property type="entry name" value="CRISP_2"/>
    <property type="match status" value="1"/>
</dbReference>
<comment type="function">
    <text evidence="1">Probably involved in the defense reaction of plants against pathogens.</text>
</comment>
<dbReference type="Pfam" id="PF00188">
    <property type="entry name" value="CAP"/>
    <property type="match status" value="1"/>
</dbReference>
<dbReference type="CDD" id="cd05381">
    <property type="entry name" value="CAP_PR-1"/>
    <property type="match status" value="1"/>
</dbReference>
<dbReference type="InterPro" id="IPR002413">
    <property type="entry name" value="V5_allergen-like"/>
</dbReference>
<evidence type="ECO:0000256" key="1">
    <source>
        <dbReference type="ARBA" id="ARBA00003143"/>
    </source>
</evidence>
<keyword evidence="4" id="KW-1185">Reference proteome</keyword>
<protein>
    <submittedName>
        <fullName evidence="5">Pathogenesis-related protein PRB1-3-like</fullName>
    </submittedName>
</protein>
<gene>
    <name evidence="5" type="primary">LOC104730100</name>
</gene>
<evidence type="ECO:0000256" key="2">
    <source>
        <dbReference type="ARBA" id="ARBA00023265"/>
    </source>
</evidence>
<dbReference type="InterPro" id="IPR001283">
    <property type="entry name" value="CRISP-related"/>
</dbReference>
<dbReference type="Gene3D" id="3.40.33.10">
    <property type="entry name" value="CAP"/>
    <property type="match status" value="1"/>
</dbReference>
<dbReference type="GeneID" id="104730100"/>
<sequence length="187" mass="21403">MEPKTLIFLIIITITITTPLPSFSFQIPSNKTPIKSPLTSSQYKTLTRNTIIQQQFLQPHNILRAKLRLRPLKWSNSLARYANLWARTRRGDCNLIHSGGPYGENLFWGSGKGWRPQDAVVGWASEKKYYDRRTYRCKANGDCLHYTQLVWRKSTRIGCAISHCKSGDTFIICNYDPPGNIVGQPPF</sequence>
<dbReference type="InterPro" id="IPR018244">
    <property type="entry name" value="Allrgn_V5/Tpx1_CS"/>
</dbReference>
<evidence type="ECO:0000313" key="5">
    <source>
        <dbReference type="RefSeq" id="XP_010447501.1"/>
    </source>
</evidence>